<dbReference type="NCBIfam" id="TIGR02385">
    <property type="entry name" value="RelE_StbE"/>
    <property type="match status" value="1"/>
</dbReference>
<evidence type="ECO:0000256" key="2">
    <source>
        <dbReference type="ARBA" id="ARBA00061366"/>
    </source>
</evidence>
<dbReference type="PANTHER" id="PTHR40588:SF1">
    <property type="entry name" value="MRNA INTERFERASE TOXIN YAFQ"/>
    <property type="match status" value="1"/>
</dbReference>
<sequence length="96" mass="11061">MRYSRMLDVVLSNRFKKDLKLAAKRGLDLDALNAIVDQLAAGQPLPDKNRDHALTGDYIGFRECHIRPDWLLVYRVDGEDLILFLFRTGSHTDLFD</sequence>
<evidence type="ECO:0000313" key="4">
    <source>
        <dbReference type="EMBL" id="RAW61458.1"/>
    </source>
</evidence>
<dbReference type="PIRSF" id="PIRSF006156">
    <property type="entry name" value="YafQ"/>
    <property type="match status" value="1"/>
</dbReference>
<dbReference type="InterPro" id="IPR007712">
    <property type="entry name" value="RelE/ParE_toxin"/>
</dbReference>
<dbReference type="GO" id="GO:0004521">
    <property type="term" value="F:RNA endonuclease activity"/>
    <property type="evidence" value="ECO:0007669"/>
    <property type="project" value="TreeGrafter"/>
</dbReference>
<proteinExistence type="inferred from homology"/>
<dbReference type="InterPro" id="IPR035093">
    <property type="entry name" value="RelE/ParE_toxin_dom_sf"/>
</dbReference>
<dbReference type="FunFam" id="3.30.2310.20:FF:000003">
    <property type="entry name" value="Type II toxin-antitoxin system YafQ family toxin"/>
    <property type="match status" value="1"/>
</dbReference>
<dbReference type="AlphaFoldDB" id="A0A329ULH3"/>
<dbReference type="Gene3D" id="3.30.2310.20">
    <property type="entry name" value="RelE-like"/>
    <property type="match status" value="1"/>
</dbReference>
<reference evidence="4 5" key="1">
    <citation type="submission" date="2018-02" db="EMBL/GenBank/DDBJ databases">
        <title>Complete genome sequencing of Faecalibacterium prausnitzii strains isolated from the human gut.</title>
        <authorList>
            <person name="Fitzgerald B.C."/>
            <person name="Shkoporov A.N."/>
            <person name="Ross P.R."/>
            <person name="Hill C."/>
        </authorList>
    </citation>
    <scope>NUCLEOTIDE SEQUENCE [LARGE SCALE GENOMIC DNA]</scope>
    <source>
        <strain evidence="4 5">APC923/61-1</strain>
    </source>
</reference>
<protein>
    <submittedName>
        <fullName evidence="4">Type II toxin-antitoxin system mRNA interferase toxin, RelE/StbE family</fullName>
    </submittedName>
</protein>
<dbReference type="EMBL" id="PRLE01000001">
    <property type="protein sequence ID" value="RAW61458.1"/>
    <property type="molecule type" value="Genomic_DNA"/>
</dbReference>
<organism evidence="4 5">
    <name type="scientific">Faecalibacterium prausnitzii</name>
    <dbReference type="NCBI Taxonomy" id="853"/>
    <lineage>
        <taxon>Bacteria</taxon>
        <taxon>Bacillati</taxon>
        <taxon>Bacillota</taxon>
        <taxon>Clostridia</taxon>
        <taxon>Eubacteriales</taxon>
        <taxon>Oscillospiraceae</taxon>
        <taxon>Faecalibacterium</taxon>
    </lineage>
</organism>
<feature type="active site" description="Proton donor" evidence="3">
    <location>
        <position position="91"/>
    </location>
</feature>
<dbReference type="PANTHER" id="PTHR40588">
    <property type="entry name" value="MRNA INTERFERASE TOXIN YAFQ"/>
    <property type="match status" value="1"/>
</dbReference>
<keyword evidence="1" id="KW-1277">Toxin-antitoxin system</keyword>
<gene>
    <name evidence="4" type="ORF">C4N22_01930</name>
</gene>
<evidence type="ECO:0000256" key="3">
    <source>
        <dbReference type="PIRSR" id="PIRSR006156-1"/>
    </source>
</evidence>
<evidence type="ECO:0000313" key="5">
    <source>
        <dbReference type="Proteomes" id="UP000250583"/>
    </source>
</evidence>
<dbReference type="SUPFAM" id="SSF143011">
    <property type="entry name" value="RelE-like"/>
    <property type="match status" value="1"/>
</dbReference>
<comment type="similarity">
    <text evidence="2">Belongs to the RelE toxin family. YafQ subfamily.</text>
</comment>
<dbReference type="GO" id="GO:0006402">
    <property type="term" value="P:mRNA catabolic process"/>
    <property type="evidence" value="ECO:0007669"/>
    <property type="project" value="TreeGrafter"/>
</dbReference>
<accession>A0A329ULH3</accession>
<dbReference type="GO" id="GO:0006415">
    <property type="term" value="P:translational termination"/>
    <property type="evidence" value="ECO:0007669"/>
    <property type="project" value="TreeGrafter"/>
</dbReference>
<dbReference type="InterPro" id="IPR004386">
    <property type="entry name" value="Toxin_YafQ-like"/>
</dbReference>
<evidence type="ECO:0000256" key="1">
    <source>
        <dbReference type="ARBA" id="ARBA00022649"/>
    </source>
</evidence>
<comment type="caution">
    <text evidence="4">The sequence shown here is derived from an EMBL/GenBank/DDBJ whole genome shotgun (WGS) entry which is preliminary data.</text>
</comment>
<dbReference type="Pfam" id="PF15738">
    <property type="entry name" value="YafQ_toxin"/>
    <property type="match status" value="1"/>
</dbReference>
<dbReference type="OrthoDB" id="7030467at2"/>
<dbReference type="Proteomes" id="UP000250583">
    <property type="component" value="Unassembled WGS sequence"/>
</dbReference>
<name>A0A329ULH3_9FIRM</name>